<evidence type="ECO:0000256" key="15">
    <source>
        <dbReference type="ARBA" id="ARBA00049902"/>
    </source>
</evidence>
<feature type="transmembrane region" description="Helical" evidence="17">
    <location>
        <begin position="156"/>
        <end position="174"/>
    </location>
</feature>
<keyword evidence="4 17" id="KW-0812">Transmembrane</keyword>
<evidence type="ECO:0000256" key="2">
    <source>
        <dbReference type="ARBA" id="ARBA00022676"/>
    </source>
</evidence>
<feature type="transmembrane region" description="Helical" evidence="17">
    <location>
        <begin position="53"/>
        <end position="74"/>
    </location>
</feature>
<evidence type="ECO:0000256" key="12">
    <source>
        <dbReference type="ARBA" id="ARBA00041185"/>
    </source>
</evidence>
<dbReference type="GO" id="GO:0051301">
    <property type="term" value="P:cell division"/>
    <property type="evidence" value="ECO:0007669"/>
    <property type="project" value="UniProtKB-KW"/>
</dbReference>
<accession>A0A840ENG8</accession>
<dbReference type="GO" id="GO:0015648">
    <property type="term" value="F:lipid-linked peptidoglycan transporter activity"/>
    <property type="evidence" value="ECO:0007669"/>
    <property type="project" value="TreeGrafter"/>
</dbReference>
<feature type="transmembrane region" description="Helical" evidence="17">
    <location>
        <begin position="204"/>
        <end position="225"/>
    </location>
</feature>
<evidence type="ECO:0000256" key="5">
    <source>
        <dbReference type="ARBA" id="ARBA00022960"/>
    </source>
</evidence>
<dbReference type="EC" id="2.4.99.28" evidence="14"/>
<dbReference type="AlphaFoldDB" id="A0A840ENG8"/>
<evidence type="ECO:0000313" key="19">
    <source>
        <dbReference type="Proteomes" id="UP000553034"/>
    </source>
</evidence>
<feature type="compositionally biased region" description="Acidic residues" evidence="16">
    <location>
        <begin position="389"/>
        <end position="402"/>
    </location>
</feature>
<comment type="similarity">
    <text evidence="11">Belongs to the SEDS family. FtsW subfamily.</text>
</comment>
<dbReference type="PANTHER" id="PTHR30474">
    <property type="entry name" value="CELL CYCLE PROTEIN"/>
    <property type="match status" value="1"/>
</dbReference>
<dbReference type="GO" id="GO:0005886">
    <property type="term" value="C:plasma membrane"/>
    <property type="evidence" value="ECO:0007669"/>
    <property type="project" value="TreeGrafter"/>
</dbReference>
<feature type="transmembrane region" description="Helical" evidence="17">
    <location>
        <begin position="326"/>
        <end position="347"/>
    </location>
</feature>
<evidence type="ECO:0000256" key="8">
    <source>
        <dbReference type="ARBA" id="ARBA00023136"/>
    </source>
</evidence>
<dbReference type="PANTHER" id="PTHR30474:SF2">
    <property type="entry name" value="PEPTIDOGLYCAN GLYCOSYLTRANSFERASE FTSW-RELATED"/>
    <property type="match status" value="1"/>
</dbReference>
<evidence type="ECO:0000256" key="1">
    <source>
        <dbReference type="ARBA" id="ARBA00004141"/>
    </source>
</evidence>
<keyword evidence="8 17" id="KW-0472">Membrane</keyword>
<evidence type="ECO:0000256" key="13">
    <source>
        <dbReference type="ARBA" id="ARBA00041418"/>
    </source>
</evidence>
<feature type="transmembrane region" description="Helical" evidence="17">
    <location>
        <begin position="124"/>
        <end position="144"/>
    </location>
</feature>
<proteinExistence type="inferred from homology"/>
<name>A0A840ENG8_9FLAO</name>
<keyword evidence="7 17" id="KW-1133">Transmembrane helix</keyword>
<feature type="transmembrane region" description="Helical" evidence="17">
    <location>
        <begin position="81"/>
        <end position="104"/>
    </location>
</feature>
<feature type="transmembrane region" description="Helical" evidence="17">
    <location>
        <begin position="180"/>
        <end position="197"/>
    </location>
</feature>
<organism evidence="18 19">
    <name type="scientific">Mesonia hippocampi</name>
    <dbReference type="NCBI Taxonomy" id="1628250"/>
    <lineage>
        <taxon>Bacteria</taxon>
        <taxon>Pseudomonadati</taxon>
        <taxon>Bacteroidota</taxon>
        <taxon>Flavobacteriia</taxon>
        <taxon>Flavobacteriales</taxon>
        <taxon>Flavobacteriaceae</taxon>
        <taxon>Mesonia</taxon>
    </lineage>
</organism>
<feature type="region of interest" description="Disordered" evidence="16">
    <location>
        <begin position="389"/>
        <end position="411"/>
    </location>
</feature>
<sequence>MLGIKNIKKRGIFNYLKGDKALWGVIALLAIFSFIPVYSSSSNIAYLYGDGGTFKFLITHFMHLFLGFVIIAVIHRVPYRYFRGLSIIAMPIVFLLLILTIAQGTTIDGANASRWIKIPFINKTIQTSTVAGVVLMVFVARYLSKIQHKNITFKESFVWLWAPVGAVLICILPANLSTTAIIFAMVMLLVFIGGYPIKYIGAMCLAGIVVLSIFILTAKAFPGLLSNRVDTWISRVENFADSEATEADYQIEKAKTAIATGGITGIGVGKSVQRNFLPQSSSDFIFAIIVEEMGLIGGIIVLLAYLFILFRIIVIATKATTVFGKLLVIGVGLPIIFQAFINIGVAVEVFPVTGQTLPLISSGGTSIWMTCAAFGIILSVSVKQEDEEVKLNEEEEVEDSENPLDVLSEAL</sequence>
<gene>
    <name evidence="18" type="ORF">GGR32_000925</name>
</gene>
<dbReference type="GO" id="GO:0008360">
    <property type="term" value="P:regulation of cell shape"/>
    <property type="evidence" value="ECO:0007669"/>
    <property type="project" value="UniProtKB-KW"/>
</dbReference>
<evidence type="ECO:0000256" key="10">
    <source>
        <dbReference type="ARBA" id="ARBA00033270"/>
    </source>
</evidence>
<comment type="subcellular location">
    <subcellularLocation>
        <location evidence="1">Membrane</location>
        <topology evidence="1">Multi-pass membrane protein</topology>
    </subcellularLocation>
</comment>
<keyword evidence="5" id="KW-0133">Cell shape</keyword>
<dbReference type="Pfam" id="PF01098">
    <property type="entry name" value="FTSW_RODA_SPOVE"/>
    <property type="match status" value="1"/>
</dbReference>
<comment type="caution">
    <text evidence="18">The sequence shown here is derived from an EMBL/GenBank/DDBJ whole genome shotgun (WGS) entry which is preliminary data.</text>
</comment>
<dbReference type="GO" id="GO:0008955">
    <property type="term" value="F:peptidoglycan glycosyltransferase activity"/>
    <property type="evidence" value="ECO:0007669"/>
    <property type="project" value="UniProtKB-EC"/>
</dbReference>
<keyword evidence="2" id="KW-0328">Glycosyltransferase</keyword>
<dbReference type="EMBL" id="JACIFO010000003">
    <property type="protein sequence ID" value="MBB4118645.1"/>
    <property type="molecule type" value="Genomic_DNA"/>
</dbReference>
<reference evidence="18 19" key="1">
    <citation type="submission" date="2020-08" db="EMBL/GenBank/DDBJ databases">
        <title>Genomic Encyclopedia of Type Strains, Phase IV (KMG-IV): sequencing the most valuable type-strain genomes for metagenomic binning, comparative biology and taxonomic classification.</title>
        <authorList>
            <person name="Goeker M."/>
        </authorList>
    </citation>
    <scope>NUCLEOTIDE SEQUENCE [LARGE SCALE GENOMIC DNA]</scope>
    <source>
        <strain evidence="18 19">DSM 29568</strain>
    </source>
</reference>
<evidence type="ECO:0000256" key="4">
    <source>
        <dbReference type="ARBA" id="ARBA00022692"/>
    </source>
</evidence>
<keyword evidence="18" id="KW-0132">Cell division</keyword>
<evidence type="ECO:0000313" key="18">
    <source>
        <dbReference type="EMBL" id="MBB4118645.1"/>
    </source>
</evidence>
<feature type="transmembrane region" description="Helical" evidence="17">
    <location>
        <begin position="359"/>
        <end position="382"/>
    </location>
</feature>
<dbReference type="RefSeq" id="WP_343066423.1">
    <property type="nucleotide sequence ID" value="NZ_JACIFO010000003.1"/>
</dbReference>
<feature type="transmembrane region" description="Helical" evidence="17">
    <location>
        <begin position="284"/>
        <end position="314"/>
    </location>
</feature>
<evidence type="ECO:0000256" key="17">
    <source>
        <dbReference type="SAM" id="Phobius"/>
    </source>
</evidence>
<keyword evidence="6" id="KW-0573">Peptidoglycan synthesis</keyword>
<evidence type="ECO:0000256" key="14">
    <source>
        <dbReference type="ARBA" id="ARBA00044770"/>
    </source>
</evidence>
<evidence type="ECO:0000256" key="7">
    <source>
        <dbReference type="ARBA" id="ARBA00022989"/>
    </source>
</evidence>
<dbReference type="InterPro" id="IPR001182">
    <property type="entry name" value="FtsW/RodA"/>
</dbReference>
<keyword evidence="18" id="KW-0131">Cell cycle</keyword>
<keyword evidence="19" id="KW-1185">Reference proteome</keyword>
<protein>
    <recommendedName>
        <fullName evidence="12">Probable peptidoglycan glycosyltransferase FtsW</fullName>
        <ecNumber evidence="14">2.4.99.28</ecNumber>
    </recommendedName>
    <alternativeName>
        <fullName evidence="13">Cell division protein FtsW</fullName>
    </alternativeName>
    <alternativeName>
        <fullName evidence="10">Cell wall polymerase</fullName>
    </alternativeName>
    <alternativeName>
        <fullName evidence="9">Peptidoglycan polymerase</fullName>
    </alternativeName>
</protein>
<dbReference type="GO" id="GO:0032153">
    <property type="term" value="C:cell division site"/>
    <property type="evidence" value="ECO:0007669"/>
    <property type="project" value="TreeGrafter"/>
</dbReference>
<feature type="transmembrane region" description="Helical" evidence="17">
    <location>
        <begin position="21"/>
        <end position="41"/>
    </location>
</feature>
<dbReference type="Proteomes" id="UP000553034">
    <property type="component" value="Unassembled WGS sequence"/>
</dbReference>
<evidence type="ECO:0000256" key="11">
    <source>
        <dbReference type="ARBA" id="ARBA00038053"/>
    </source>
</evidence>
<keyword evidence="3" id="KW-0808">Transferase</keyword>
<evidence type="ECO:0000256" key="3">
    <source>
        <dbReference type="ARBA" id="ARBA00022679"/>
    </source>
</evidence>
<evidence type="ECO:0000256" key="9">
    <source>
        <dbReference type="ARBA" id="ARBA00032370"/>
    </source>
</evidence>
<evidence type="ECO:0000256" key="16">
    <source>
        <dbReference type="SAM" id="MobiDB-lite"/>
    </source>
</evidence>
<dbReference type="GO" id="GO:0009252">
    <property type="term" value="P:peptidoglycan biosynthetic process"/>
    <property type="evidence" value="ECO:0007669"/>
    <property type="project" value="UniProtKB-KW"/>
</dbReference>
<evidence type="ECO:0000256" key="6">
    <source>
        <dbReference type="ARBA" id="ARBA00022984"/>
    </source>
</evidence>
<comment type="catalytic activity">
    <reaction evidence="15">
        <text>[GlcNAc-(1-&gt;4)-Mur2Ac(oyl-L-Ala-gamma-D-Glu-L-Lys-D-Ala-D-Ala)](n)-di-trans,octa-cis-undecaprenyl diphosphate + beta-D-GlcNAc-(1-&gt;4)-Mur2Ac(oyl-L-Ala-gamma-D-Glu-L-Lys-D-Ala-D-Ala)-di-trans,octa-cis-undecaprenyl diphosphate = [GlcNAc-(1-&gt;4)-Mur2Ac(oyl-L-Ala-gamma-D-Glu-L-Lys-D-Ala-D-Ala)](n+1)-di-trans,octa-cis-undecaprenyl diphosphate + di-trans,octa-cis-undecaprenyl diphosphate + H(+)</text>
        <dbReference type="Rhea" id="RHEA:23708"/>
        <dbReference type="Rhea" id="RHEA-COMP:9602"/>
        <dbReference type="Rhea" id="RHEA-COMP:9603"/>
        <dbReference type="ChEBI" id="CHEBI:15378"/>
        <dbReference type="ChEBI" id="CHEBI:58405"/>
        <dbReference type="ChEBI" id="CHEBI:60033"/>
        <dbReference type="ChEBI" id="CHEBI:78435"/>
        <dbReference type="EC" id="2.4.99.28"/>
    </reaction>
</comment>